<keyword evidence="1" id="KW-0472">Membrane</keyword>
<protein>
    <submittedName>
        <fullName evidence="2">Flp family type IVb pilin</fullName>
    </submittedName>
</protein>
<evidence type="ECO:0000256" key="1">
    <source>
        <dbReference type="SAM" id="Phobius"/>
    </source>
</evidence>
<feature type="transmembrane region" description="Helical" evidence="1">
    <location>
        <begin position="21"/>
        <end position="45"/>
    </location>
</feature>
<reference evidence="2 3" key="1">
    <citation type="submission" date="2018-03" db="EMBL/GenBank/DDBJ databases">
        <title>The draft genome of Mesorhizobium soli JCM 19897.</title>
        <authorList>
            <person name="Li L."/>
            <person name="Liu L."/>
            <person name="Liang L."/>
            <person name="Wang T."/>
            <person name="Zhang X."/>
        </authorList>
    </citation>
    <scope>NUCLEOTIDE SEQUENCE [LARGE SCALE GENOMIC DNA]</scope>
    <source>
        <strain evidence="2 3">JCM 19897</strain>
    </source>
</reference>
<dbReference type="RefSeq" id="WP_106726982.1">
    <property type="nucleotide sequence ID" value="NZ_PXYL01000022.1"/>
</dbReference>
<accession>A0A2P7RZZ8</accession>
<keyword evidence="1" id="KW-0812">Transmembrane</keyword>
<dbReference type="EMBL" id="PXYL01000022">
    <property type="protein sequence ID" value="PSJ55817.1"/>
    <property type="molecule type" value="Genomic_DNA"/>
</dbReference>
<evidence type="ECO:0000313" key="3">
    <source>
        <dbReference type="Proteomes" id="UP000240653"/>
    </source>
</evidence>
<dbReference type="AlphaFoldDB" id="A0A2P7RZZ8"/>
<sequence>MEKILNVARRFREEEDGAAMVEYSILVGIISAAAIIAVLAIGGYVKTAFEGLCTNLNGNGGTCTLGGGAGGG</sequence>
<keyword evidence="3" id="KW-1185">Reference proteome</keyword>
<evidence type="ECO:0000313" key="2">
    <source>
        <dbReference type="EMBL" id="PSJ55817.1"/>
    </source>
</evidence>
<gene>
    <name evidence="2" type="ORF">C7I85_26390</name>
</gene>
<comment type="caution">
    <text evidence="2">The sequence shown here is derived from an EMBL/GenBank/DDBJ whole genome shotgun (WGS) entry which is preliminary data.</text>
</comment>
<dbReference type="Proteomes" id="UP000240653">
    <property type="component" value="Unassembled WGS sequence"/>
</dbReference>
<dbReference type="InterPro" id="IPR007047">
    <property type="entry name" value="Flp_Fap"/>
</dbReference>
<organism evidence="2 3">
    <name type="scientific">Pseudaminobacter soli</name>
    <name type="common">ex Li et al. 2025</name>
    <dbReference type="NCBI Taxonomy" id="1295366"/>
    <lineage>
        <taxon>Bacteria</taxon>
        <taxon>Pseudomonadati</taxon>
        <taxon>Pseudomonadota</taxon>
        <taxon>Alphaproteobacteria</taxon>
        <taxon>Hyphomicrobiales</taxon>
        <taxon>Phyllobacteriaceae</taxon>
        <taxon>Pseudaminobacter</taxon>
    </lineage>
</organism>
<proteinExistence type="predicted"/>
<name>A0A2P7RZZ8_9HYPH</name>
<dbReference type="Pfam" id="PF04964">
    <property type="entry name" value="Flp_Fap"/>
    <property type="match status" value="1"/>
</dbReference>
<keyword evidence="1" id="KW-1133">Transmembrane helix</keyword>